<evidence type="ECO:0000256" key="1">
    <source>
        <dbReference type="ARBA" id="ARBA00004453"/>
    </source>
</evidence>
<dbReference type="PANTHER" id="PTHR38097">
    <property type="match status" value="1"/>
</dbReference>
<dbReference type="SMART" id="SM00528">
    <property type="entry name" value="HNS"/>
    <property type="match status" value="1"/>
</dbReference>
<accession>A0ABQ4NL38</accession>
<evidence type="ECO:0000256" key="2">
    <source>
        <dbReference type="ARBA" id="ARBA00010610"/>
    </source>
</evidence>
<dbReference type="InterPro" id="IPR027444">
    <property type="entry name" value="H-NS_C_dom"/>
</dbReference>
<keyword evidence="3" id="KW-0963">Cytoplasm</keyword>
<comment type="caution">
    <text evidence="7">The sequence shown here is derived from an EMBL/GenBank/DDBJ whole genome shotgun (WGS) entry which is preliminary data.</text>
</comment>
<proteinExistence type="inferred from homology"/>
<dbReference type="Pfam" id="PF00816">
    <property type="entry name" value="Histone_HNS"/>
    <property type="match status" value="1"/>
</dbReference>
<dbReference type="SUPFAM" id="SSF81273">
    <property type="entry name" value="H-NS histone-like proteins"/>
    <property type="match status" value="1"/>
</dbReference>
<dbReference type="Proteomes" id="UP000786693">
    <property type="component" value="Unassembled WGS sequence"/>
</dbReference>
<comment type="subcellular location">
    <subcellularLocation>
        <location evidence="1">Cytoplasm</location>
        <location evidence="1">Nucleoid</location>
    </subcellularLocation>
</comment>
<name>A0ABQ4NL38_9RHOB</name>
<evidence type="ECO:0000256" key="3">
    <source>
        <dbReference type="ARBA" id="ARBA00022490"/>
    </source>
</evidence>
<evidence type="ECO:0000256" key="5">
    <source>
        <dbReference type="SAM" id="MobiDB-lite"/>
    </source>
</evidence>
<reference evidence="7 8" key="1">
    <citation type="submission" date="2021-05" db="EMBL/GenBank/DDBJ databases">
        <title>Bacteria Genome sequencing.</title>
        <authorList>
            <person name="Takabe Y."/>
            <person name="Nakajima Y."/>
            <person name="Suzuki S."/>
            <person name="Shiozaki T."/>
        </authorList>
    </citation>
    <scope>NUCLEOTIDE SEQUENCE [LARGE SCALE GENOMIC DNA]</scope>
    <source>
        <strain evidence="7 8">AI_62</strain>
    </source>
</reference>
<sequence>MNLEDMSREELTKLQKDVAAALKSFDERRMKEAQVKLESMAAEMGFSLADFAGAKKAKSAGLPPKFVHPENPAKTWSGRGRQPQWFKDAIAAGKTEADLAI</sequence>
<dbReference type="PANTHER" id="PTHR38097:SF2">
    <property type="entry name" value="DNA-BINDING PROTEIN STPA"/>
    <property type="match status" value="1"/>
</dbReference>
<protein>
    <submittedName>
        <fullName evidence="7">Trans-acting regulatory protein hvrA</fullName>
    </submittedName>
</protein>
<dbReference type="RefSeq" id="WP_220748619.1">
    <property type="nucleotide sequence ID" value="NZ_BPFH01000003.1"/>
</dbReference>
<evidence type="ECO:0000256" key="4">
    <source>
        <dbReference type="ARBA" id="ARBA00023125"/>
    </source>
</evidence>
<comment type="similarity">
    <text evidence="2">Belongs to the histone-like protein H-NS family.</text>
</comment>
<evidence type="ECO:0000313" key="8">
    <source>
        <dbReference type="Proteomes" id="UP000786693"/>
    </source>
</evidence>
<evidence type="ECO:0000259" key="6">
    <source>
        <dbReference type="SMART" id="SM00528"/>
    </source>
</evidence>
<dbReference type="EMBL" id="BPFH01000003">
    <property type="protein sequence ID" value="GIT95104.1"/>
    <property type="molecule type" value="Genomic_DNA"/>
</dbReference>
<dbReference type="InterPro" id="IPR037150">
    <property type="entry name" value="H-NS_C_dom_sf"/>
</dbReference>
<keyword evidence="8" id="KW-1185">Reference proteome</keyword>
<gene>
    <name evidence="7" type="primary">spb_1</name>
    <name evidence="7" type="ORF">JANAI62_17270</name>
</gene>
<feature type="region of interest" description="Disordered" evidence="5">
    <location>
        <begin position="59"/>
        <end position="82"/>
    </location>
</feature>
<dbReference type="Gene3D" id="4.10.430.10">
    <property type="entry name" value="Histone-like protein H-NS, C-terminal domain"/>
    <property type="match status" value="1"/>
</dbReference>
<evidence type="ECO:0000313" key="7">
    <source>
        <dbReference type="EMBL" id="GIT95104.1"/>
    </source>
</evidence>
<feature type="domain" description="DNA-binding protein H-NS-like C-terminal" evidence="6">
    <location>
        <begin position="56"/>
        <end position="101"/>
    </location>
</feature>
<keyword evidence="4" id="KW-0238">DNA-binding</keyword>
<organism evidence="7 8">
    <name type="scientific">Jannaschia pagri</name>
    <dbReference type="NCBI Taxonomy" id="2829797"/>
    <lineage>
        <taxon>Bacteria</taxon>
        <taxon>Pseudomonadati</taxon>
        <taxon>Pseudomonadota</taxon>
        <taxon>Alphaproteobacteria</taxon>
        <taxon>Rhodobacterales</taxon>
        <taxon>Roseobacteraceae</taxon>
        <taxon>Jannaschia</taxon>
    </lineage>
</organism>